<dbReference type="Proteomes" id="UP001473302">
    <property type="component" value="Unassembled WGS sequence"/>
</dbReference>
<name>A0ABP9Z2Y1_9FUNG</name>
<gene>
    <name evidence="3" type="ORF">MFLAVUS_006937</name>
</gene>
<protein>
    <submittedName>
        <fullName evidence="3">Uncharacterized protein</fullName>
    </submittedName>
</protein>
<comment type="caution">
    <text evidence="3">The sequence shown here is derived from an EMBL/GenBank/DDBJ whole genome shotgun (WGS) entry which is preliminary data.</text>
</comment>
<reference evidence="3 4" key="1">
    <citation type="submission" date="2024-04" db="EMBL/GenBank/DDBJ databases">
        <title>genome sequences of Mucor flavus KT1a and Helicostylum pulchrum KT1b strains isolated from the surface of a dry-aged beef.</title>
        <authorList>
            <person name="Toyotome T."/>
            <person name="Hosono M."/>
            <person name="Torimaru M."/>
            <person name="Fukuda K."/>
            <person name="Mikami N."/>
        </authorList>
    </citation>
    <scope>NUCLEOTIDE SEQUENCE [LARGE SCALE GENOMIC DNA]</scope>
    <source>
        <strain evidence="3 4">KT1a</strain>
    </source>
</reference>
<feature type="coiled-coil region" evidence="1">
    <location>
        <begin position="114"/>
        <end position="142"/>
    </location>
</feature>
<evidence type="ECO:0000256" key="1">
    <source>
        <dbReference type="SAM" id="Coils"/>
    </source>
</evidence>
<sequence>MPDKNILEEASYHQIKDCLKDVLSEAWSNMNMIQKLSQKFYFNKEETTKSTLKQQLSDFWDQNITASTNSKRVKQRAKKLLSTLTQVVDSRPVSILIKKNLSEQENLHFKAGFRLQATKEVNQEQEEEVVAQEEAVEQEEVVVQKDSDSAPRPSKRRKRLDLKKVKKLDLEGKVETIVNFNDKQMLDLSKARTIPSRCKDIIDSILIDSGLQLHPRLTISEYDVLTKISECTNKSSLDTTVNEIDLFSSQVELSFIKLAVMKLCLLYHGELLEGEHNEDWYRVNVYGDVFDLLFNSKHGYKTKRSECHSQTIKALKANGLVDVDEKDIRLDFIFTNSTGIQDVFFCEDKPTIKVSNKDKNKADYLRESALRHWSSLLPYEECTQHLCALSCHFNKLNLRIMGTKLVNGIMIHACLKEIAIPLSDNNGAGIAEYLTAVISLVRMVTWNFEAIQLMIQTAQQDNMTFLAKPATSKICYREDSPASEGSNITNTDSSSSSVELDWEEDEKKLRIMENIESNLTELAKKANEQYVSSSWENIVFGKQPE</sequence>
<feature type="compositionally biased region" description="Polar residues" evidence="2">
    <location>
        <begin position="483"/>
        <end position="492"/>
    </location>
</feature>
<evidence type="ECO:0000313" key="3">
    <source>
        <dbReference type="EMBL" id="GAA5813459.1"/>
    </source>
</evidence>
<keyword evidence="4" id="KW-1185">Reference proteome</keyword>
<accession>A0ABP9Z2Y1</accession>
<organism evidence="3 4">
    <name type="scientific">Mucor flavus</name>
    <dbReference type="NCBI Taxonomy" id="439312"/>
    <lineage>
        <taxon>Eukaryota</taxon>
        <taxon>Fungi</taxon>
        <taxon>Fungi incertae sedis</taxon>
        <taxon>Mucoromycota</taxon>
        <taxon>Mucoromycotina</taxon>
        <taxon>Mucoromycetes</taxon>
        <taxon>Mucorales</taxon>
        <taxon>Mucorineae</taxon>
        <taxon>Mucoraceae</taxon>
        <taxon>Mucor</taxon>
    </lineage>
</organism>
<dbReference type="EMBL" id="BAABUK010000017">
    <property type="protein sequence ID" value="GAA5813459.1"/>
    <property type="molecule type" value="Genomic_DNA"/>
</dbReference>
<proteinExistence type="predicted"/>
<evidence type="ECO:0000256" key="2">
    <source>
        <dbReference type="SAM" id="MobiDB-lite"/>
    </source>
</evidence>
<evidence type="ECO:0000313" key="4">
    <source>
        <dbReference type="Proteomes" id="UP001473302"/>
    </source>
</evidence>
<keyword evidence="1" id="KW-0175">Coiled coil</keyword>
<feature type="region of interest" description="Disordered" evidence="2">
    <location>
        <begin position="478"/>
        <end position="501"/>
    </location>
</feature>